<gene>
    <name evidence="1" type="ORF">S01H1_58757</name>
</gene>
<proteinExistence type="predicted"/>
<dbReference type="EMBL" id="BARS01038393">
    <property type="protein sequence ID" value="GAG22103.1"/>
    <property type="molecule type" value="Genomic_DNA"/>
</dbReference>
<accession>X0WC06</accession>
<sequence length="53" mass="5873">MPITTLENRPDPSAGVVGVIWSTKEGAGKKTYVWICMQNSANNYEWTQLVVST</sequence>
<evidence type="ECO:0000313" key="1">
    <source>
        <dbReference type="EMBL" id="GAG22103.1"/>
    </source>
</evidence>
<dbReference type="AlphaFoldDB" id="X0WC06"/>
<comment type="caution">
    <text evidence="1">The sequence shown here is derived from an EMBL/GenBank/DDBJ whole genome shotgun (WGS) entry which is preliminary data.</text>
</comment>
<protein>
    <submittedName>
        <fullName evidence="1">Uncharacterized protein</fullName>
    </submittedName>
</protein>
<organism evidence="1">
    <name type="scientific">marine sediment metagenome</name>
    <dbReference type="NCBI Taxonomy" id="412755"/>
    <lineage>
        <taxon>unclassified sequences</taxon>
        <taxon>metagenomes</taxon>
        <taxon>ecological metagenomes</taxon>
    </lineage>
</organism>
<reference evidence="1" key="1">
    <citation type="journal article" date="2014" name="Front. Microbiol.">
        <title>High frequency of phylogenetically diverse reductive dehalogenase-homologous genes in deep subseafloor sedimentary metagenomes.</title>
        <authorList>
            <person name="Kawai M."/>
            <person name="Futagami T."/>
            <person name="Toyoda A."/>
            <person name="Takaki Y."/>
            <person name="Nishi S."/>
            <person name="Hori S."/>
            <person name="Arai W."/>
            <person name="Tsubouchi T."/>
            <person name="Morono Y."/>
            <person name="Uchiyama I."/>
            <person name="Ito T."/>
            <person name="Fujiyama A."/>
            <person name="Inagaki F."/>
            <person name="Takami H."/>
        </authorList>
    </citation>
    <scope>NUCLEOTIDE SEQUENCE</scope>
    <source>
        <strain evidence="1">Expedition CK06-06</strain>
    </source>
</reference>
<name>X0WC06_9ZZZZ</name>